<dbReference type="Proteomes" id="UP000789396">
    <property type="component" value="Unassembled WGS sequence"/>
</dbReference>
<keyword evidence="2" id="KW-1185">Reference proteome</keyword>
<protein>
    <submittedName>
        <fullName evidence="1">11261_t:CDS:1</fullName>
    </submittedName>
</protein>
<feature type="non-terminal residue" evidence="1">
    <location>
        <position position="56"/>
    </location>
</feature>
<sequence length="56" mass="6129">VVTSVKVVVYVDVRVGEEIDIGYKFNLDIGNLTSNVSAADIVEIFKREGLKVCVSK</sequence>
<dbReference type="EMBL" id="CAJVPZ010085011">
    <property type="protein sequence ID" value="CAG8811165.1"/>
    <property type="molecule type" value="Genomic_DNA"/>
</dbReference>
<comment type="caution">
    <text evidence="1">The sequence shown here is derived from an EMBL/GenBank/DDBJ whole genome shotgun (WGS) entry which is preliminary data.</text>
</comment>
<organism evidence="1 2">
    <name type="scientific">Racocetra fulgida</name>
    <dbReference type="NCBI Taxonomy" id="60492"/>
    <lineage>
        <taxon>Eukaryota</taxon>
        <taxon>Fungi</taxon>
        <taxon>Fungi incertae sedis</taxon>
        <taxon>Mucoromycota</taxon>
        <taxon>Glomeromycotina</taxon>
        <taxon>Glomeromycetes</taxon>
        <taxon>Diversisporales</taxon>
        <taxon>Gigasporaceae</taxon>
        <taxon>Racocetra</taxon>
    </lineage>
</organism>
<evidence type="ECO:0000313" key="1">
    <source>
        <dbReference type="EMBL" id="CAG8811165.1"/>
    </source>
</evidence>
<evidence type="ECO:0000313" key="2">
    <source>
        <dbReference type="Proteomes" id="UP000789396"/>
    </source>
</evidence>
<accession>A0A9N9K4Q5</accession>
<gene>
    <name evidence="1" type="ORF">RFULGI_LOCUS18767</name>
</gene>
<proteinExistence type="predicted"/>
<dbReference type="AlphaFoldDB" id="A0A9N9K4Q5"/>
<name>A0A9N9K4Q5_9GLOM</name>
<reference evidence="1" key="1">
    <citation type="submission" date="2021-06" db="EMBL/GenBank/DDBJ databases">
        <authorList>
            <person name="Kallberg Y."/>
            <person name="Tangrot J."/>
            <person name="Rosling A."/>
        </authorList>
    </citation>
    <scope>NUCLEOTIDE SEQUENCE</scope>
    <source>
        <strain evidence="1">IN212</strain>
    </source>
</reference>
<feature type="non-terminal residue" evidence="1">
    <location>
        <position position="1"/>
    </location>
</feature>